<dbReference type="InterPro" id="IPR004313">
    <property type="entry name" value="ARD"/>
</dbReference>
<protein>
    <submittedName>
        <fullName evidence="1">Uncharacterized protein</fullName>
    </submittedName>
</protein>
<dbReference type="Proteomes" id="UP001432027">
    <property type="component" value="Unassembled WGS sequence"/>
</dbReference>
<accession>A0AAV5SSM0</accession>
<dbReference type="GO" id="GO:0010309">
    <property type="term" value="F:acireductone dioxygenase [iron(II)-requiring] activity"/>
    <property type="evidence" value="ECO:0007669"/>
    <property type="project" value="InterPro"/>
</dbReference>
<reference evidence="1" key="1">
    <citation type="submission" date="2023-10" db="EMBL/GenBank/DDBJ databases">
        <title>Genome assembly of Pristionchus species.</title>
        <authorList>
            <person name="Yoshida K."/>
            <person name="Sommer R.J."/>
        </authorList>
    </citation>
    <scope>NUCLEOTIDE SEQUENCE</scope>
    <source>
        <strain evidence="1">RS0144</strain>
    </source>
</reference>
<comment type="caution">
    <text evidence="1">The sequence shown here is derived from an EMBL/GenBank/DDBJ whole genome shotgun (WGS) entry which is preliminary data.</text>
</comment>
<dbReference type="AlphaFoldDB" id="A0AAV5SSM0"/>
<organism evidence="1 2">
    <name type="scientific">Pristionchus entomophagus</name>
    <dbReference type="NCBI Taxonomy" id="358040"/>
    <lineage>
        <taxon>Eukaryota</taxon>
        <taxon>Metazoa</taxon>
        <taxon>Ecdysozoa</taxon>
        <taxon>Nematoda</taxon>
        <taxon>Chromadorea</taxon>
        <taxon>Rhabditida</taxon>
        <taxon>Rhabditina</taxon>
        <taxon>Diplogasteromorpha</taxon>
        <taxon>Diplogasteroidea</taxon>
        <taxon>Neodiplogasteridae</taxon>
        <taxon>Pristionchus</taxon>
    </lineage>
</organism>
<dbReference type="Gene3D" id="2.60.120.10">
    <property type="entry name" value="Jelly Rolls"/>
    <property type="match status" value="1"/>
</dbReference>
<name>A0AAV5SSM0_9BILA</name>
<evidence type="ECO:0000313" key="1">
    <source>
        <dbReference type="EMBL" id="GMS85660.1"/>
    </source>
</evidence>
<dbReference type="EMBL" id="BTSX01000002">
    <property type="protein sequence ID" value="GMS85660.1"/>
    <property type="molecule type" value="Genomic_DNA"/>
</dbReference>
<dbReference type="GO" id="GO:0006555">
    <property type="term" value="P:methionine metabolic process"/>
    <property type="evidence" value="ECO:0007669"/>
    <property type="project" value="TreeGrafter"/>
</dbReference>
<dbReference type="InterPro" id="IPR014710">
    <property type="entry name" value="RmlC-like_jellyroll"/>
</dbReference>
<dbReference type="Pfam" id="PF03079">
    <property type="entry name" value="ARD"/>
    <property type="match status" value="1"/>
</dbReference>
<proteinExistence type="predicted"/>
<dbReference type="PANTHER" id="PTHR23418:SF1">
    <property type="entry name" value="INACTIVE ACIREDUCTONE DIOXYGENASE 2-RELATED"/>
    <property type="match status" value="1"/>
</dbReference>
<gene>
    <name evidence="1" type="ORF">PENTCL1PPCAC_7835</name>
</gene>
<keyword evidence="2" id="KW-1185">Reference proteome</keyword>
<dbReference type="PANTHER" id="PTHR23418">
    <property type="entry name" value="ACIREDUCTONE DIOXYGENASE"/>
    <property type="match status" value="1"/>
</dbReference>
<sequence>MVQIWQMEAFPFGDPRLPHHVFPPKMMTPDELTKRAGTQIWKLNANDPVAMAARLTKLKLERVSFLNIPLFVHPILGLSILHNIEELFEESEEKLEMARLVIEGEAYYDVEDKN</sequence>
<evidence type="ECO:0000313" key="2">
    <source>
        <dbReference type="Proteomes" id="UP001432027"/>
    </source>
</evidence>